<dbReference type="AlphaFoldDB" id="A0A8S9JRG9"/>
<evidence type="ECO:0000256" key="1">
    <source>
        <dbReference type="SAM" id="MobiDB-lite"/>
    </source>
</evidence>
<dbReference type="EMBL" id="QGKY02000246">
    <property type="protein sequence ID" value="KAF2585140.1"/>
    <property type="molecule type" value="Genomic_DNA"/>
</dbReference>
<proteinExistence type="predicted"/>
<sequence length="303" mass="33984">MSADNLNNQQTRDGNTAGDNVENTIAPNVTAVNINTVAFEEQEQGQFFRAEQPESVEEDSISQLLQTGDLPPIVEDKEEGEIGHIDVDSSIQFEPTDEDTDVHPRRTRSRAAQDDSQFDNPMTKEEEAIFWDEHEELAEEKTRNTRGKRRKVRNHLIHSLVVDLDIAQHLELTHTEGWGKLGHAWESTYPVMEVKDLGMYGCNIFMEKKYRTYKKNLSLPYRSNLSLKERFPPSSLASAPPVLGSPEPCGGSRAPLSSLLCPGGGGGYALVDVRGEAMIWLVVWQRGEAEELELLEFMSKIAT</sequence>
<reference evidence="2" key="1">
    <citation type="submission" date="2019-12" db="EMBL/GenBank/DDBJ databases">
        <title>Genome sequencing and annotation of Brassica cretica.</title>
        <authorList>
            <person name="Studholme D.J."/>
            <person name="Sarris P.F."/>
        </authorList>
    </citation>
    <scope>NUCLEOTIDE SEQUENCE</scope>
    <source>
        <strain evidence="2">PFS-102/07</strain>
        <tissue evidence="2">Leaf</tissue>
    </source>
</reference>
<organism evidence="2">
    <name type="scientific">Brassica cretica</name>
    <name type="common">Mustard</name>
    <dbReference type="NCBI Taxonomy" id="69181"/>
    <lineage>
        <taxon>Eukaryota</taxon>
        <taxon>Viridiplantae</taxon>
        <taxon>Streptophyta</taxon>
        <taxon>Embryophyta</taxon>
        <taxon>Tracheophyta</taxon>
        <taxon>Spermatophyta</taxon>
        <taxon>Magnoliopsida</taxon>
        <taxon>eudicotyledons</taxon>
        <taxon>Gunneridae</taxon>
        <taxon>Pentapetalae</taxon>
        <taxon>rosids</taxon>
        <taxon>malvids</taxon>
        <taxon>Brassicales</taxon>
        <taxon>Brassicaceae</taxon>
        <taxon>Brassiceae</taxon>
        <taxon>Brassica</taxon>
    </lineage>
</organism>
<feature type="region of interest" description="Disordered" evidence="1">
    <location>
        <begin position="1"/>
        <end position="23"/>
    </location>
</feature>
<name>A0A8S9JRG9_BRACR</name>
<feature type="region of interest" description="Disordered" evidence="1">
    <location>
        <begin position="85"/>
        <end position="119"/>
    </location>
</feature>
<comment type="caution">
    <text evidence="2">The sequence shown here is derived from an EMBL/GenBank/DDBJ whole genome shotgun (WGS) entry which is preliminary data.</text>
</comment>
<evidence type="ECO:0000313" key="2">
    <source>
        <dbReference type="EMBL" id="KAF2585140.1"/>
    </source>
</evidence>
<protein>
    <submittedName>
        <fullName evidence="2">Uncharacterized protein</fullName>
    </submittedName>
</protein>
<gene>
    <name evidence="2" type="ORF">F2Q70_00037106</name>
</gene>
<accession>A0A8S9JRG9</accession>